<organism evidence="2 3">
    <name type="scientific">Celeribacter halophilus</name>
    <dbReference type="NCBI Taxonomy" id="576117"/>
    <lineage>
        <taxon>Bacteria</taxon>
        <taxon>Pseudomonadati</taxon>
        <taxon>Pseudomonadota</taxon>
        <taxon>Alphaproteobacteria</taxon>
        <taxon>Rhodobacterales</taxon>
        <taxon>Roseobacteraceae</taxon>
        <taxon>Celeribacter</taxon>
    </lineage>
</organism>
<evidence type="ECO:0000256" key="1">
    <source>
        <dbReference type="SAM" id="Phobius"/>
    </source>
</evidence>
<dbReference type="RefSeq" id="WP_066602405.1">
    <property type="nucleotide sequence ID" value="NZ_FORY01000017.1"/>
</dbReference>
<name>A0A1I3VQU6_9RHOB</name>
<evidence type="ECO:0000313" key="2">
    <source>
        <dbReference type="EMBL" id="SFJ97615.1"/>
    </source>
</evidence>
<keyword evidence="1" id="KW-0472">Membrane</keyword>
<protein>
    <submittedName>
        <fullName evidence="2">Uncharacterized protein</fullName>
    </submittedName>
</protein>
<reference evidence="2 3" key="1">
    <citation type="submission" date="2016-10" db="EMBL/GenBank/DDBJ databases">
        <authorList>
            <person name="de Groot N.N."/>
        </authorList>
    </citation>
    <scope>NUCLEOTIDE SEQUENCE [LARGE SCALE GENOMIC DNA]</scope>
    <source>
        <strain evidence="2 3">CGMCC 1.8891</strain>
    </source>
</reference>
<keyword evidence="3" id="KW-1185">Reference proteome</keyword>
<keyword evidence="1" id="KW-0812">Transmembrane</keyword>
<dbReference type="GeneID" id="98666564"/>
<gene>
    <name evidence="2" type="ORF">SAMN04488138_11718</name>
</gene>
<dbReference type="EMBL" id="FORY01000017">
    <property type="protein sequence ID" value="SFJ97615.1"/>
    <property type="molecule type" value="Genomic_DNA"/>
</dbReference>
<evidence type="ECO:0000313" key="3">
    <source>
        <dbReference type="Proteomes" id="UP000183299"/>
    </source>
</evidence>
<dbReference type="OrthoDB" id="8447970at2"/>
<proteinExistence type="predicted"/>
<sequence>MSIGQFFLGLVTIIVATFVYRWQKLIDHETKQKEELRRLYAEYTAALTELRFAQPMLDDDDFAEKAKQFFGMEEREVGLYCLRDQVFLLAPDNVVTALDKCDEAFRAWKISFNTNYSSFEEGRGIVRAKYENLMQSQRALLKEMKKDLASHTRFRRKALVKTVVAKWSKQ</sequence>
<dbReference type="STRING" id="576117.SAMN04488138_11718"/>
<accession>A0A1I3VQU6</accession>
<keyword evidence="1" id="KW-1133">Transmembrane helix</keyword>
<feature type="transmembrane region" description="Helical" evidence="1">
    <location>
        <begin position="6"/>
        <end position="23"/>
    </location>
</feature>
<dbReference type="AlphaFoldDB" id="A0A1I3VQU6"/>
<dbReference type="Proteomes" id="UP000183299">
    <property type="component" value="Unassembled WGS sequence"/>
</dbReference>